<dbReference type="Proteomes" id="UP001187531">
    <property type="component" value="Unassembled WGS sequence"/>
</dbReference>
<feature type="domain" description="MGAT4 conserved region" evidence="2">
    <location>
        <begin position="35"/>
        <end position="313"/>
    </location>
</feature>
<dbReference type="GO" id="GO:0005793">
    <property type="term" value="C:endoplasmic reticulum-Golgi intermediate compartment"/>
    <property type="evidence" value="ECO:0007669"/>
    <property type="project" value="TreeGrafter"/>
</dbReference>
<evidence type="ECO:0000259" key="2">
    <source>
        <dbReference type="Pfam" id="PF04666"/>
    </source>
</evidence>
<dbReference type="InterPro" id="IPR057279">
    <property type="entry name" value="MGAT4"/>
</dbReference>
<dbReference type="GO" id="GO:0006487">
    <property type="term" value="P:protein N-linked glycosylation"/>
    <property type="evidence" value="ECO:0007669"/>
    <property type="project" value="TreeGrafter"/>
</dbReference>
<sequence length="315" mass="36458">MNFIVITKFIFVYYLTGAVETTPVSAPENTIFLKMPSAAPFLPHLADPNSLRVKIHTPVITGSQYPATLVFGIPTAEREGVSYVSDTLQSLLRESARVEDLLDCKFIVLLASVDEQYVESTYNQIKWKFSSEIEKGILQVISPNKAYYPDWSTLPIRIGDPIERVHWRSKQSLDYALLMEFAKTQGTFYVQLEDDIVAHNTYISQIKKYASKMERKKQKWFVSDLSSLGFIGKMFHSYDLKYMIQFLVMFYNDLPADWMIDPLIESKFCNLEQKFQCKETKNLLWPKHKPSLFQHRGTVSTLKGKVQNLKDPFFE</sequence>
<dbReference type="GO" id="GO:0008375">
    <property type="term" value="F:acetylglucosaminyltransferase activity"/>
    <property type="evidence" value="ECO:0007669"/>
    <property type="project" value="TreeGrafter"/>
</dbReference>
<evidence type="ECO:0000313" key="3">
    <source>
        <dbReference type="EMBL" id="KAK2701913.1"/>
    </source>
</evidence>
<evidence type="ECO:0000256" key="1">
    <source>
        <dbReference type="SAM" id="SignalP"/>
    </source>
</evidence>
<gene>
    <name evidence="3" type="ORF">QYM36_019448</name>
</gene>
<dbReference type="GO" id="GO:0005783">
    <property type="term" value="C:endoplasmic reticulum"/>
    <property type="evidence" value="ECO:0007669"/>
    <property type="project" value="TreeGrafter"/>
</dbReference>
<accession>A0AA88H582</accession>
<dbReference type="PANTHER" id="PTHR12062">
    <property type="entry name" value="N-ACETYLGLUCOSAMINYLTRANSFERASE VI"/>
    <property type="match status" value="1"/>
</dbReference>
<comment type="caution">
    <text evidence="3">The sequence shown here is derived from an EMBL/GenBank/DDBJ whole genome shotgun (WGS) entry which is preliminary data.</text>
</comment>
<keyword evidence="4" id="KW-1185">Reference proteome</keyword>
<dbReference type="PANTHER" id="PTHR12062:SF9">
    <property type="entry name" value="ALPHA-1,3-MANNOSYL-GLYCOPROTEIN 4-BETA-N-ACETYLGLUCOSAMINYLTRANSFERASE A, ISOFORM A"/>
    <property type="match status" value="1"/>
</dbReference>
<proteinExistence type="predicted"/>
<dbReference type="EMBL" id="JAVRJZ010001220">
    <property type="protein sequence ID" value="KAK2701913.1"/>
    <property type="molecule type" value="Genomic_DNA"/>
</dbReference>
<dbReference type="Pfam" id="PF04666">
    <property type="entry name" value="MGAT4_cons"/>
    <property type="match status" value="1"/>
</dbReference>
<feature type="signal peptide" evidence="1">
    <location>
        <begin position="1"/>
        <end position="21"/>
    </location>
</feature>
<protein>
    <recommendedName>
        <fullName evidence="2">MGAT4 conserved region domain-containing protein</fullName>
    </recommendedName>
</protein>
<name>A0AA88H582_ARTSF</name>
<organism evidence="3 4">
    <name type="scientific">Artemia franciscana</name>
    <name type="common">Brine shrimp</name>
    <name type="synonym">Artemia sanfranciscana</name>
    <dbReference type="NCBI Taxonomy" id="6661"/>
    <lineage>
        <taxon>Eukaryota</taxon>
        <taxon>Metazoa</taxon>
        <taxon>Ecdysozoa</taxon>
        <taxon>Arthropoda</taxon>
        <taxon>Crustacea</taxon>
        <taxon>Branchiopoda</taxon>
        <taxon>Anostraca</taxon>
        <taxon>Artemiidae</taxon>
        <taxon>Artemia</taxon>
    </lineage>
</organism>
<feature type="chain" id="PRO_5041677866" description="MGAT4 conserved region domain-containing protein" evidence="1">
    <location>
        <begin position="22"/>
        <end position="315"/>
    </location>
</feature>
<evidence type="ECO:0000313" key="4">
    <source>
        <dbReference type="Proteomes" id="UP001187531"/>
    </source>
</evidence>
<reference evidence="3" key="1">
    <citation type="submission" date="2023-07" db="EMBL/GenBank/DDBJ databases">
        <title>Chromosome-level genome assembly of Artemia franciscana.</title>
        <authorList>
            <person name="Jo E."/>
        </authorList>
    </citation>
    <scope>NUCLEOTIDE SEQUENCE</scope>
    <source>
        <tissue evidence="3">Whole body</tissue>
    </source>
</reference>
<dbReference type="AlphaFoldDB" id="A0AA88H582"/>
<keyword evidence="1" id="KW-0732">Signal</keyword>
<dbReference type="InterPro" id="IPR006759">
    <property type="entry name" value="Glyco_transf_54"/>
</dbReference>
<dbReference type="GO" id="GO:0005795">
    <property type="term" value="C:Golgi stack"/>
    <property type="evidence" value="ECO:0007669"/>
    <property type="project" value="TreeGrafter"/>
</dbReference>